<gene>
    <name evidence="2" type="ORF">K8V56_12885</name>
</gene>
<dbReference type="GO" id="GO:0006487">
    <property type="term" value="P:protein N-linked glycosylation"/>
    <property type="evidence" value="ECO:0007669"/>
    <property type="project" value="TreeGrafter"/>
</dbReference>
<dbReference type="PROSITE" id="PS51464">
    <property type="entry name" value="SIS"/>
    <property type="match status" value="1"/>
</dbReference>
<dbReference type="Gene3D" id="3.40.50.10490">
    <property type="entry name" value="Glucose-6-phosphate isomerase like protein, domain 1"/>
    <property type="match status" value="1"/>
</dbReference>
<dbReference type="InterPro" id="IPR001347">
    <property type="entry name" value="SIS_dom"/>
</dbReference>
<accession>A0A921KDY2</accession>
<dbReference type="GO" id="GO:0006047">
    <property type="term" value="P:UDP-N-acetylglucosamine metabolic process"/>
    <property type="evidence" value="ECO:0007669"/>
    <property type="project" value="TreeGrafter"/>
</dbReference>
<dbReference type="SUPFAM" id="SSF53697">
    <property type="entry name" value="SIS domain"/>
    <property type="match status" value="1"/>
</dbReference>
<dbReference type="CDD" id="cd05710">
    <property type="entry name" value="SIS_1"/>
    <property type="match status" value="1"/>
</dbReference>
<proteinExistence type="predicted"/>
<organism evidence="2 3">
    <name type="scientific">Sporosarcina psychrophila</name>
    <name type="common">Bacillus psychrophilus</name>
    <dbReference type="NCBI Taxonomy" id="1476"/>
    <lineage>
        <taxon>Bacteria</taxon>
        <taxon>Bacillati</taxon>
        <taxon>Bacillota</taxon>
        <taxon>Bacilli</taxon>
        <taxon>Bacillales</taxon>
        <taxon>Caryophanaceae</taxon>
        <taxon>Sporosarcina</taxon>
    </lineage>
</organism>
<dbReference type="InterPro" id="IPR046348">
    <property type="entry name" value="SIS_dom_sf"/>
</dbReference>
<name>A0A921KDY2_SPOPS</name>
<evidence type="ECO:0000313" key="3">
    <source>
        <dbReference type="Proteomes" id="UP000698173"/>
    </source>
</evidence>
<protein>
    <submittedName>
        <fullName evidence="2">SIS domain-containing protein</fullName>
    </submittedName>
</protein>
<evidence type="ECO:0000313" key="2">
    <source>
        <dbReference type="EMBL" id="HJF32652.1"/>
    </source>
</evidence>
<evidence type="ECO:0000259" key="1">
    <source>
        <dbReference type="PROSITE" id="PS51464"/>
    </source>
</evidence>
<dbReference type="Gene3D" id="1.10.10.2240">
    <property type="match status" value="1"/>
</dbReference>
<feature type="domain" description="SIS" evidence="1">
    <location>
        <begin position="38"/>
        <end position="175"/>
    </location>
</feature>
<reference evidence="2" key="2">
    <citation type="submission" date="2021-09" db="EMBL/GenBank/DDBJ databases">
        <authorList>
            <person name="Gilroy R."/>
        </authorList>
    </citation>
    <scope>NUCLEOTIDE SEQUENCE</scope>
    <source>
        <strain evidence="2">CHK171-7178</strain>
    </source>
</reference>
<dbReference type="InterPro" id="IPR024713">
    <property type="entry name" value="Fructosamine_deglycase_FrlB"/>
</dbReference>
<dbReference type="PIRSF" id="PIRSF009290">
    <property type="entry name" value="FrlB"/>
    <property type="match status" value="1"/>
</dbReference>
<dbReference type="GO" id="GO:0097367">
    <property type="term" value="F:carbohydrate derivative binding"/>
    <property type="evidence" value="ECO:0007669"/>
    <property type="project" value="InterPro"/>
</dbReference>
<dbReference type="InterPro" id="IPR035488">
    <property type="entry name" value="FrlB_SIS"/>
</dbReference>
<dbReference type="Proteomes" id="UP000698173">
    <property type="component" value="Unassembled WGS sequence"/>
</dbReference>
<dbReference type="GO" id="GO:0004360">
    <property type="term" value="F:glutamine-fructose-6-phosphate transaminase (isomerizing) activity"/>
    <property type="evidence" value="ECO:0007669"/>
    <property type="project" value="TreeGrafter"/>
</dbReference>
<reference evidence="2" key="1">
    <citation type="journal article" date="2021" name="PeerJ">
        <title>Extensive microbial diversity within the chicken gut microbiome revealed by metagenomics and culture.</title>
        <authorList>
            <person name="Gilroy R."/>
            <person name="Ravi A."/>
            <person name="Getino M."/>
            <person name="Pursley I."/>
            <person name="Horton D.L."/>
            <person name="Alikhan N.F."/>
            <person name="Baker D."/>
            <person name="Gharbi K."/>
            <person name="Hall N."/>
            <person name="Watson M."/>
            <person name="Adriaenssens E.M."/>
            <person name="Foster-Nyarko E."/>
            <person name="Jarju S."/>
            <person name="Secka A."/>
            <person name="Antonio M."/>
            <person name="Oren A."/>
            <person name="Chaudhuri R.R."/>
            <person name="La Ragione R."/>
            <person name="Hildebrand F."/>
            <person name="Pallen M.J."/>
        </authorList>
    </citation>
    <scope>NUCLEOTIDE SEQUENCE</scope>
    <source>
        <strain evidence="2">CHK171-7178</strain>
    </source>
</reference>
<dbReference type="GO" id="GO:0006002">
    <property type="term" value="P:fructose 6-phosphate metabolic process"/>
    <property type="evidence" value="ECO:0007669"/>
    <property type="project" value="TreeGrafter"/>
</dbReference>
<comment type="caution">
    <text evidence="2">The sequence shown here is derived from an EMBL/GenBank/DDBJ whole genome shotgun (WGS) entry which is preliminary data.</text>
</comment>
<dbReference type="EMBL" id="DYWT01000207">
    <property type="protein sequence ID" value="HJF32652.1"/>
    <property type="molecule type" value="Genomic_DNA"/>
</dbReference>
<dbReference type="PANTHER" id="PTHR10937:SF14">
    <property type="entry name" value="FRUCTOSELYSINE 6-PHOSPHATE DEGLYCASE"/>
    <property type="match status" value="1"/>
</dbReference>
<dbReference type="Pfam" id="PF01380">
    <property type="entry name" value="SIS"/>
    <property type="match status" value="1"/>
</dbReference>
<sequence length="350" mass="39100">MKQAQATPTLEVEGAVNTHNKTGEVQMKSKHATQIKEVLNAVNNRDIKNVFFVACGGSMASLSVGEYFINKEIEVPSFVYTANEFIHRNPKMVGKNSLVILRSHSGTTPETVKAASFAAEKGALTVAISMDEESPLCQSSEYTVHYNYKDGSDAIDGEVGMFYTLIFELLNVLSPNEKFSRVVKQLPNLGKLIETNTQLFSEAANEFGKKYKRESIIYTMASGAYIHQAYSFTSCLLMEMLWIHSNAIHSGEFFHGPFEITDYDVPFLVIKGDGASRPLDERAIDFAEKFSDKVEVVDIAKLNYDGIDEDLREYFGSALAGSVLRLYADGLAEHTGHPLSVRRYMWKMDY</sequence>
<dbReference type="PANTHER" id="PTHR10937">
    <property type="entry name" value="GLUCOSAMINE--FRUCTOSE-6-PHOSPHATE AMINOTRANSFERASE, ISOMERIZING"/>
    <property type="match status" value="1"/>
</dbReference>
<dbReference type="AlphaFoldDB" id="A0A921KDY2"/>
<dbReference type="Gene3D" id="3.40.50.12570">
    <property type="match status" value="1"/>
</dbReference>